<dbReference type="AlphaFoldDB" id="A0AAD9LDQ5"/>
<name>A0AAD9LDQ5_BABDI</name>
<dbReference type="InterPro" id="IPR000504">
    <property type="entry name" value="RRM_dom"/>
</dbReference>
<feature type="compositionally biased region" description="Basic residues" evidence="2">
    <location>
        <begin position="326"/>
        <end position="339"/>
    </location>
</feature>
<feature type="region of interest" description="Disordered" evidence="2">
    <location>
        <begin position="1"/>
        <end position="40"/>
    </location>
</feature>
<evidence type="ECO:0000313" key="5">
    <source>
        <dbReference type="Proteomes" id="UP001195914"/>
    </source>
</evidence>
<dbReference type="PANTHER" id="PTHR15241">
    <property type="entry name" value="TRANSFORMER-2-RELATED"/>
    <property type="match status" value="1"/>
</dbReference>
<reference evidence="4" key="2">
    <citation type="submission" date="2021-05" db="EMBL/GenBank/DDBJ databases">
        <authorList>
            <person name="Pain A."/>
        </authorList>
    </citation>
    <scope>NUCLEOTIDE SEQUENCE</scope>
    <source>
        <strain evidence="4">1802A</strain>
    </source>
</reference>
<keyword evidence="5" id="KW-1185">Reference proteome</keyword>
<evidence type="ECO:0000256" key="1">
    <source>
        <dbReference type="PROSITE-ProRule" id="PRU00176"/>
    </source>
</evidence>
<dbReference type="GO" id="GO:0003723">
    <property type="term" value="F:RNA binding"/>
    <property type="evidence" value="ECO:0007669"/>
    <property type="project" value="UniProtKB-UniRule"/>
</dbReference>
<feature type="region of interest" description="Disordered" evidence="2">
    <location>
        <begin position="326"/>
        <end position="351"/>
    </location>
</feature>
<dbReference type="CDD" id="cd00590">
    <property type="entry name" value="RRM_SF"/>
    <property type="match status" value="1"/>
</dbReference>
<accession>A0AAD9LDQ5</accession>
<proteinExistence type="predicted"/>
<dbReference type="PANTHER" id="PTHR15241:SF304">
    <property type="entry name" value="RRM DOMAIN-CONTAINING PROTEIN"/>
    <property type="match status" value="1"/>
</dbReference>
<evidence type="ECO:0000259" key="3">
    <source>
        <dbReference type="PROSITE" id="PS50102"/>
    </source>
</evidence>
<evidence type="ECO:0000313" key="4">
    <source>
        <dbReference type="EMBL" id="KAK1932661.1"/>
    </source>
</evidence>
<dbReference type="EMBL" id="JAHBMH010000073">
    <property type="protein sequence ID" value="KAK1932661.1"/>
    <property type="molecule type" value="Genomic_DNA"/>
</dbReference>
<gene>
    <name evidence="4" type="ORF">X943_000205</name>
</gene>
<dbReference type="InterPro" id="IPR012677">
    <property type="entry name" value="Nucleotide-bd_a/b_plait_sf"/>
</dbReference>
<dbReference type="SMART" id="SM00360">
    <property type="entry name" value="RRM"/>
    <property type="match status" value="2"/>
</dbReference>
<dbReference type="InterPro" id="IPR035979">
    <property type="entry name" value="RBD_domain_sf"/>
</dbReference>
<organism evidence="4 5">
    <name type="scientific">Babesia divergens</name>
    <dbReference type="NCBI Taxonomy" id="32595"/>
    <lineage>
        <taxon>Eukaryota</taxon>
        <taxon>Sar</taxon>
        <taxon>Alveolata</taxon>
        <taxon>Apicomplexa</taxon>
        <taxon>Aconoidasida</taxon>
        <taxon>Piroplasmida</taxon>
        <taxon>Babesiidae</taxon>
        <taxon>Babesia</taxon>
    </lineage>
</organism>
<evidence type="ECO:0000256" key="2">
    <source>
        <dbReference type="SAM" id="MobiDB-lite"/>
    </source>
</evidence>
<protein>
    <submittedName>
        <fullName evidence="4">RNA recognition motif domain containing protein</fullName>
    </submittedName>
</protein>
<feature type="domain" description="RRM" evidence="3">
    <location>
        <begin position="226"/>
        <end position="316"/>
    </location>
</feature>
<feature type="compositionally biased region" description="Basic residues" evidence="2">
    <location>
        <begin position="18"/>
        <end position="31"/>
    </location>
</feature>
<dbReference type="Pfam" id="PF00076">
    <property type="entry name" value="RRM_1"/>
    <property type="match status" value="1"/>
</dbReference>
<sequence>MADIAQHDIPIANDSIKTKRKRTRRRHKKKASPGASKLRSLIKNAEKATLEAKTQPIESSSSSVPLVDSIDYVDELVVDADSDKPKANPQLNRKRSKDKKKAYLDYPNVVFVGNVPLAMDNAQLIKKMEIDPKIVKSVHFRSLPVESKFATNKRVGIIRGRLTNAKSSKNAYITLVDEKHVDEVLQKNTKEVDGHYLFVNKASPSSFSVRKIPPYAINMQKFNRKKTVFVGRLPPSTTENELFDVFSNVGLVKDVRIIRDPRTFESKGFGFVAFDTRAAVPEAIETFNNKEFKVCVVRFGDNCLQGYTLHVTKALDHEAAMQQKVKRSKNVKYAQKKTSKPTFKSKSSRKK</sequence>
<dbReference type="PROSITE" id="PS50102">
    <property type="entry name" value="RRM"/>
    <property type="match status" value="1"/>
</dbReference>
<dbReference type="Gene3D" id="3.30.70.330">
    <property type="match status" value="2"/>
</dbReference>
<keyword evidence="1" id="KW-0694">RNA-binding</keyword>
<dbReference type="Proteomes" id="UP001195914">
    <property type="component" value="Unassembled WGS sequence"/>
</dbReference>
<comment type="caution">
    <text evidence="4">The sequence shown here is derived from an EMBL/GenBank/DDBJ whole genome shotgun (WGS) entry which is preliminary data.</text>
</comment>
<dbReference type="SUPFAM" id="SSF54928">
    <property type="entry name" value="RNA-binding domain, RBD"/>
    <property type="match status" value="2"/>
</dbReference>
<reference evidence="4" key="1">
    <citation type="journal article" date="2014" name="Nucleic Acids Res.">
        <title>The evolutionary dynamics of variant antigen genes in Babesia reveal a history of genomic innovation underlying host-parasite interaction.</title>
        <authorList>
            <person name="Jackson A.P."/>
            <person name="Otto T.D."/>
            <person name="Darby A."/>
            <person name="Ramaprasad A."/>
            <person name="Xia D."/>
            <person name="Echaide I.E."/>
            <person name="Farber M."/>
            <person name="Gahlot S."/>
            <person name="Gamble J."/>
            <person name="Gupta D."/>
            <person name="Gupta Y."/>
            <person name="Jackson L."/>
            <person name="Malandrin L."/>
            <person name="Malas T.B."/>
            <person name="Moussa E."/>
            <person name="Nair M."/>
            <person name="Reid A.J."/>
            <person name="Sanders M."/>
            <person name="Sharma J."/>
            <person name="Tracey A."/>
            <person name="Quail M.A."/>
            <person name="Weir W."/>
            <person name="Wastling J.M."/>
            <person name="Hall N."/>
            <person name="Willadsen P."/>
            <person name="Lingelbach K."/>
            <person name="Shiels B."/>
            <person name="Tait A."/>
            <person name="Berriman M."/>
            <person name="Allred D.R."/>
            <person name="Pain A."/>
        </authorList>
    </citation>
    <scope>NUCLEOTIDE SEQUENCE</scope>
    <source>
        <strain evidence="4">1802A</strain>
    </source>
</reference>